<comment type="caution">
    <text evidence="2">The sequence shown here is derived from an EMBL/GenBank/DDBJ whole genome shotgun (WGS) entry which is preliminary data.</text>
</comment>
<protein>
    <submittedName>
        <fullName evidence="2">Uncharacterized protein</fullName>
    </submittedName>
</protein>
<feature type="transmembrane region" description="Helical" evidence="1">
    <location>
        <begin position="12"/>
        <end position="33"/>
    </location>
</feature>
<organism evidence="2 3">
    <name type="scientific">Subtercola boreus</name>
    <dbReference type="NCBI Taxonomy" id="120213"/>
    <lineage>
        <taxon>Bacteria</taxon>
        <taxon>Bacillati</taxon>
        <taxon>Actinomycetota</taxon>
        <taxon>Actinomycetes</taxon>
        <taxon>Micrococcales</taxon>
        <taxon>Microbacteriaceae</taxon>
        <taxon>Subtercola</taxon>
    </lineage>
</organism>
<feature type="transmembrane region" description="Helical" evidence="1">
    <location>
        <begin position="45"/>
        <end position="73"/>
    </location>
</feature>
<keyword evidence="1" id="KW-0472">Membrane</keyword>
<feature type="transmembrane region" description="Helical" evidence="1">
    <location>
        <begin position="85"/>
        <end position="109"/>
    </location>
</feature>
<evidence type="ECO:0000256" key="1">
    <source>
        <dbReference type="SAM" id="Phobius"/>
    </source>
</evidence>
<keyword evidence="1" id="KW-1133">Transmembrane helix</keyword>
<proteinExistence type="predicted"/>
<dbReference type="EMBL" id="NBXB01000029">
    <property type="protein sequence ID" value="RFA13956.1"/>
    <property type="molecule type" value="Genomic_DNA"/>
</dbReference>
<dbReference type="AlphaFoldDB" id="A0A3E0VVT6"/>
<accession>A0A3E0VVT6</accession>
<dbReference type="RefSeq" id="WP_116411618.1">
    <property type="nucleotide sequence ID" value="NZ_NBXB01000029.1"/>
</dbReference>
<evidence type="ECO:0000313" key="2">
    <source>
        <dbReference type="EMBL" id="RFA13956.1"/>
    </source>
</evidence>
<feature type="transmembrane region" description="Helical" evidence="1">
    <location>
        <begin position="121"/>
        <end position="142"/>
    </location>
</feature>
<dbReference type="Proteomes" id="UP000256541">
    <property type="component" value="Unassembled WGS sequence"/>
</dbReference>
<gene>
    <name evidence="2" type="ORF">B7R22_10000</name>
</gene>
<evidence type="ECO:0000313" key="3">
    <source>
        <dbReference type="Proteomes" id="UP000256541"/>
    </source>
</evidence>
<sequence length="163" mass="16828">MPDLRQKVPLRAFVVSLAFGLLVVAFVALHTIVADAPARSGYDGLFSALLVLLSLGFFVILAAAASLLAWPLAIALVDVARPHQLVRVSALAALAVLIGAVPSALLGSVVTTVAGDARTPVMVVVAAALSALVTGLLTYGYLRRATWVAKRRSDTDGRAGTAE</sequence>
<reference evidence="2 3" key="1">
    <citation type="submission" date="2017-04" db="EMBL/GenBank/DDBJ databases">
        <title>Comparative genome analysis of Subtercola boreus.</title>
        <authorList>
            <person name="Cho Y.-J."/>
            <person name="Cho A."/>
            <person name="Kim O.-S."/>
            <person name="Lee J.-I."/>
        </authorList>
    </citation>
    <scope>NUCLEOTIDE SEQUENCE [LARGE SCALE GENOMIC DNA]</scope>
    <source>
        <strain evidence="2 3">P27479</strain>
    </source>
</reference>
<keyword evidence="1" id="KW-0812">Transmembrane</keyword>
<name>A0A3E0VVT6_9MICO</name>